<dbReference type="Proteomes" id="UP001596317">
    <property type="component" value="Unassembled WGS sequence"/>
</dbReference>
<comment type="caution">
    <text evidence="1">The sequence shown here is derived from an EMBL/GenBank/DDBJ whole genome shotgun (WGS) entry which is preliminary data.</text>
</comment>
<evidence type="ECO:0000313" key="1">
    <source>
        <dbReference type="EMBL" id="MFC6659475.1"/>
    </source>
</evidence>
<accession>A0ABW1ZF37</accession>
<dbReference type="EMBL" id="JBHSWB010000001">
    <property type="protein sequence ID" value="MFC6659475.1"/>
    <property type="molecule type" value="Genomic_DNA"/>
</dbReference>
<sequence length="101" mass="11543">MHVFGYMEEAALMGNLWPDLRDHRWIQTAFIRHELARGDALGFQLLEKGFQVRGLQVIHDHLRGQKGRWAVRVHRQENGFVPLIHLIDAQHAAEGVVLGCG</sequence>
<reference evidence="2" key="1">
    <citation type="journal article" date="2019" name="Int. J. Syst. Evol. Microbiol.">
        <title>The Global Catalogue of Microorganisms (GCM) 10K type strain sequencing project: providing services to taxonomists for standard genome sequencing and annotation.</title>
        <authorList>
            <consortium name="The Broad Institute Genomics Platform"/>
            <consortium name="The Broad Institute Genome Sequencing Center for Infectious Disease"/>
            <person name="Wu L."/>
            <person name="Ma J."/>
        </authorList>
    </citation>
    <scope>NUCLEOTIDE SEQUENCE [LARGE SCALE GENOMIC DNA]</scope>
    <source>
        <strain evidence="2">CCUG 63830</strain>
    </source>
</reference>
<gene>
    <name evidence="1" type="ORF">ACFP90_03120</name>
</gene>
<keyword evidence="2" id="KW-1185">Reference proteome</keyword>
<evidence type="ECO:0000313" key="2">
    <source>
        <dbReference type="Proteomes" id="UP001596317"/>
    </source>
</evidence>
<proteinExistence type="predicted"/>
<name>A0ABW1ZF37_9DEIO</name>
<dbReference type="RefSeq" id="WP_380054067.1">
    <property type="nucleotide sequence ID" value="NZ_JBHSWB010000001.1"/>
</dbReference>
<protein>
    <submittedName>
        <fullName evidence="1">Uncharacterized protein</fullName>
    </submittedName>
</protein>
<organism evidence="1 2">
    <name type="scientific">Deinococcus multiflagellatus</name>
    <dbReference type="NCBI Taxonomy" id="1656887"/>
    <lineage>
        <taxon>Bacteria</taxon>
        <taxon>Thermotogati</taxon>
        <taxon>Deinococcota</taxon>
        <taxon>Deinococci</taxon>
        <taxon>Deinococcales</taxon>
        <taxon>Deinococcaceae</taxon>
        <taxon>Deinococcus</taxon>
    </lineage>
</organism>